<feature type="transmembrane region" description="Helical" evidence="1">
    <location>
        <begin position="9"/>
        <end position="30"/>
    </location>
</feature>
<evidence type="ECO:0000313" key="3">
    <source>
        <dbReference type="Proteomes" id="UP000028999"/>
    </source>
</evidence>
<organism evidence="2 3">
    <name type="scientific">Brassica napus</name>
    <name type="common">Rape</name>
    <dbReference type="NCBI Taxonomy" id="3708"/>
    <lineage>
        <taxon>Eukaryota</taxon>
        <taxon>Viridiplantae</taxon>
        <taxon>Streptophyta</taxon>
        <taxon>Embryophyta</taxon>
        <taxon>Tracheophyta</taxon>
        <taxon>Spermatophyta</taxon>
        <taxon>Magnoliopsida</taxon>
        <taxon>eudicotyledons</taxon>
        <taxon>Gunneridae</taxon>
        <taxon>Pentapetalae</taxon>
        <taxon>rosids</taxon>
        <taxon>malvids</taxon>
        <taxon>Brassicales</taxon>
        <taxon>Brassicaceae</taxon>
        <taxon>Brassiceae</taxon>
        <taxon>Brassica</taxon>
    </lineage>
</organism>
<dbReference type="Gramene" id="CDY13500">
    <property type="protein sequence ID" value="CDY13500"/>
    <property type="gene ID" value="GSBRNA2T00077810001"/>
</dbReference>
<dbReference type="PANTHER" id="PTHR36060:SF2">
    <property type="entry name" value="PGG DOMAIN-CONTAINING PROTEIN"/>
    <property type="match status" value="1"/>
</dbReference>
<accession>A0A078FGB9</accession>
<keyword evidence="3" id="KW-1185">Reference proteome</keyword>
<reference evidence="2 3" key="1">
    <citation type="journal article" date="2014" name="Science">
        <title>Plant genetics. Early allopolyploid evolution in the post-Neolithic Brassica napus oilseed genome.</title>
        <authorList>
            <person name="Chalhoub B."/>
            <person name="Denoeud F."/>
            <person name="Liu S."/>
            <person name="Parkin I.A."/>
            <person name="Tang H."/>
            <person name="Wang X."/>
            <person name="Chiquet J."/>
            <person name="Belcram H."/>
            <person name="Tong C."/>
            <person name="Samans B."/>
            <person name="Correa M."/>
            <person name="Da Silva C."/>
            <person name="Just J."/>
            <person name="Falentin C."/>
            <person name="Koh C.S."/>
            <person name="Le Clainche I."/>
            <person name="Bernard M."/>
            <person name="Bento P."/>
            <person name="Noel B."/>
            <person name="Labadie K."/>
            <person name="Alberti A."/>
            <person name="Charles M."/>
            <person name="Arnaud D."/>
            <person name="Guo H."/>
            <person name="Daviaud C."/>
            <person name="Alamery S."/>
            <person name="Jabbari K."/>
            <person name="Zhao M."/>
            <person name="Edger P.P."/>
            <person name="Chelaifa H."/>
            <person name="Tack D."/>
            <person name="Lassalle G."/>
            <person name="Mestiri I."/>
            <person name="Schnel N."/>
            <person name="Le Paslier M.C."/>
            <person name="Fan G."/>
            <person name="Renault V."/>
            <person name="Bayer P.E."/>
            <person name="Golicz A.A."/>
            <person name="Manoli S."/>
            <person name="Lee T.H."/>
            <person name="Thi V.H."/>
            <person name="Chalabi S."/>
            <person name="Hu Q."/>
            <person name="Fan C."/>
            <person name="Tollenaere R."/>
            <person name="Lu Y."/>
            <person name="Battail C."/>
            <person name="Shen J."/>
            <person name="Sidebottom C.H."/>
            <person name="Wang X."/>
            <person name="Canaguier A."/>
            <person name="Chauveau A."/>
            <person name="Berard A."/>
            <person name="Deniot G."/>
            <person name="Guan M."/>
            <person name="Liu Z."/>
            <person name="Sun F."/>
            <person name="Lim Y.P."/>
            <person name="Lyons E."/>
            <person name="Town C.D."/>
            <person name="Bancroft I."/>
            <person name="Wang X."/>
            <person name="Meng J."/>
            <person name="Ma J."/>
            <person name="Pires J.C."/>
            <person name="King G.J."/>
            <person name="Brunel D."/>
            <person name="Delourme R."/>
            <person name="Renard M."/>
            <person name="Aury J.M."/>
            <person name="Adams K.L."/>
            <person name="Batley J."/>
            <person name="Snowdon R.J."/>
            <person name="Tost J."/>
            <person name="Edwards D."/>
            <person name="Zhou Y."/>
            <person name="Hua W."/>
            <person name="Sharpe A.G."/>
            <person name="Paterson A.H."/>
            <person name="Guan C."/>
            <person name="Wincker P."/>
        </authorList>
    </citation>
    <scope>NUCLEOTIDE SEQUENCE [LARGE SCALE GENOMIC DNA]</scope>
    <source>
        <strain evidence="3">cv. Darmor-bzh</strain>
    </source>
</reference>
<dbReference type="AlphaFoldDB" id="A0A078FGB9"/>
<dbReference type="PANTHER" id="PTHR36060">
    <property type="entry name" value="OS02G0272400 PROTEIN"/>
    <property type="match status" value="1"/>
</dbReference>
<keyword evidence="1" id="KW-1133">Transmembrane helix</keyword>
<protein>
    <submittedName>
        <fullName evidence="2">BnaA03g52180D protein</fullName>
    </submittedName>
</protein>
<dbReference type="EMBL" id="LK032035">
    <property type="protein sequence ID" value="CDY13500.1"/>
    <property type="molecule type" value="Genomic_DNA"/>
</dbReference>
<evidence type="ECO:0000256" key="1">
    <source>
        <dbReference type="SAM" id="Phobius"/>
    </source>
</evidence>
<keyword evidence="1" id="KW-0812">Transmembrane</keyword>
<dbReference type="OMA" id="VERKHGW"/>
<sequence length="156" mass="18114">MVRSAIHRTVVICCVIFTCTIVSLRSVFRWNGLRRPFSGDVLFNQETVDFYWMVVCCGVRCLSILNVVFAIILRSPSYISRLKPPDTRKQLRRAALTNDEGEFGNRNHQGLEMLEANPLEFTPDVERKHGWIHLCYHLMKKTNLSITMKFPQDHDS</sequence>
<feature type="transmembrane region" description="Helical" evidence="1">
    <location>
        <begin position="50"/>
        <end position="73"/>
    </location>
</feature>
<dbReference type="Proteomes" id="UP000028999">
    <property type="component" value="Unassembled WGS sequence"/>
</dbReference>
<dbReference type="PaxDb" id="3708-A0A078FGB9"/>
<name>A0A078FGB9_BRANA</name>
<keyword evidence="1" id="KW-0472">Membrane</keyword>
<proteinExistence type="predicted"/>
<gene>
    <name evidence="2" type="primary">BnaA03g52180D</name>
    <name evidence="2" type="ORF">GSBRNA2T00077810001</name>
</gene>
<evidence type="ECO:0000313" key="2">
    <source>
        <dbReference type="EMBL" id="CDY13500.1"/>
    </source>
</evidence>